<organism evidence="2">
    <name type="scientific">Anopheles marajoara</name>
    <dbReference type="NCBI Taxonomy" id="58244"/>
    <lineage>
        <taxon>Eukaryota</taxon>
        <taxon>Metazoa</taxon>
        <taxon>Ecdysozoa</taxon>
        <taxon>Arthropoda</taxon>
        <taxon>Hexapoda</taxon>
        <taxon>Insecta</taxon>
        <taxon>Pterygota</taxon>
        <taxon>Neoptera</taxon>
        <taxon>Endopterygota</taxon>
        <taxon>Diptera</taxon>
        <taxon>Nematocera</taxon>
        <taxon>Culicoidea</taxon>
        <taxon>Culicidae</taxon>
        <taxon>Anophelinae</taxon>
        <taxon>Anopheles</taxon>
    </lineage>
</organism>
<feature type="signal peptide" evidence="1">
    <location>
        <begin position="1"/>
        <end position="19"/>
    </location>
</feature>
<protein>
    <submittedName>
        <fullName evidence="2">Putative secreted protein</fullName>
    </submittedName>
</protein>
<name>A0A2M4C8Y3_9DIPT</name>
<reference evidence="2" key="1">
    <citation type="submission" date="2018-01" db="EMBL/GenBank/DDBJ databases">
        <title>An insight into the sialome of Amazonian anophelines.</title>
        <authorList>
            <person name="Ribeiro J.M."/>
            <person name="Scarpassa V."/>
            <person name="Calvo E."/>
        </authorList>
    </citation>
    <scope>NUCLEOTIDE SEQUENCE</scope>
    <source>
        <tissue evidence="2">Salivary glands</tissue>
    </source>
</reference>
<dbReference type="EMBL" id="GGFJ01012564">
    <property type="protein sequence ID" value="MBW61705.1"/>
    <property type="molecule type" value="Transcribed_RNA"/>
</dbReference>
<sequence>MLRFSQLKLLRAIVCLSSGQPTVKKRTQIRCYRASGVCFLPTTVFLEVCCLLCRSLLRTHHTAARCCCLVATKETHTPHGVPLRTYKHTHTRTHTQLHTD</sequence>
<keyword evidence="1" id="KW-0732">Signal</keyword>
<feature type="chain" id="PRO_5014915111" evidence="1">
    <location>
        <begin position="20"/>
        <end position="100"/>
    </location>
</feature>
<evidence type="ECO:0000313" key="2">
    <source>
        <dbReference type="EMBL" id="MBW61705.1"/>
    </source>
</evidence>
<evidence type="ECO:0000256" key="1">
    <source>
        <dbReference type="SAM" id="SignalP"/>
    </source>
</evidence>
<accession>A0A2M4C8Y3</accession>
<dbReference type="AlphaFoldDB" id="A0A2M4C8Y3"/>
<proteinExistence type="predicted"/>